<dbReference type="EMBL" id="QGQD01000067">
    <property type="protein sequence ID" value="TLC99688.1"/>
    <property type="molecule type" value="Genomic_DNA"/>
</dbReference>
<dbReference type="Proteomes" id="UP000306509">
    <property type="component" value="Unassembled WGS sequence"/>
</dbReference>
<proteinExistence type="predicted"/>
<dbReference type="InterPro" id="IPR050624">
    <property type="entry name" value="HTH-type_Tx_Regulator"/>
</dbReference>
<dbReference type="SUPFAM" id="SSF46689">
    <property type="entry name" value="Homeodomain-like"/>
    <property type="match status" value="1"/>
</dbReference>
<dbReference type="STRING" id="180332.GCA_000797495_00609"/>
<dbReference type="InterPro" id="IPR009057">
    <property type="entry name" value="Homeodomain-like_sf"/>
</dbReference>
<dbReference type="InterPro" id="IPR001647">
    <property type="entry name" value="HTH_TetR"/>
</dbReference>
<name>A0A4U8Q5G5_9FIRM</name>
<sequence>MRVVKEAEERRNEILDAADELFGEKGFDGTSTNDILSKVNIARGTLYYHFKSKEDIMNALIDRYNVRLLSRARKIADDKSIPVDERMVRVVMALNIGSGSGKKIIEHIHKPQNALMHQKIQKVVLNGVPGILSGIICQGIEQGMFYTPFPYECMEMIIAYTNMVFDGDMVDLSEEDRISRIQALIFNMERLLGAKEGSLMYVMQMFGIDKENMGEVPMKKSESREIYE</sequence>
<dbReference type="PROSITE" id="PS50977">
    <property type="entry name" value="HTH_TETR_2"/>
    <property type="match status" value="1"/>
</dbReference>
<protein>
    <submittedName>
        <fullName evidence="4">HTH-type transcriptional repressor KstR2</fullName>
    </submittedName>
</protein>
<evidence type="ECO:0000313" key="4">
    <source>
        <dbReference type="EMBL" id="TLC99688.1"/>
    </source>
</evidence>
<comment type="caution">
    <text evidence="4">The sequence shown here is derived from an EMBL/GenBank/DDBJ whole genome shotgun (WGS) entry which is preliminary data.</text>
</comment>
<keyword evidence="1 2" id="KW-0238">DNA-binding</keyword>
<gene>
    <name evidence="4" type="primary">kstR2_4</name>
    <name evidence="4" type="ORF">DSM106044_03480</name>
</gene>
<dbReference type="PRINTS" id="PR00455">
    <property type="entry name" value="HTHTETR"/>
</dbReference>
<dbReference type="PROSITE" id="PS01081">
    <property type="entry name" value="HTH_TETR_1"/>
    <property type="match status" value="1"/>
</dbReference>
<keyword evidence="5" id="KW-1185">Reference proteome</keyword>
<accession>A0A4U8Q5G5</accession>
<evidence type="ECO:0000256" key="1">
    <source>
        <dbReference type="ARBA" id="ARBA00023125"/>
    </source>
</evidence>
<dbReference type="Pfam" id="PF21303">
    <property type="entry name" value="TetR_C_39"/>
    <property type="match status" value="1"/>
</dbReference>
<dbReference type="Gene3D" id="1.10.357.10">
    <property type="entry name" value="Tetracycline Repressor, domain 2"/>
    <property type="match status" value="1"/>
</dbReference>
<evidence type="ECO:0000313" key="5">
    <source>
        <dbReference type="Proteomes" id="UP000306509"/>
    </source>
</evidence>
<dbReference type="PANTHER" id="PTHR43479:SF11">
    <property type="entry name" value="ACREF_ENVCD OPERON REPRESSOR-RELATED"/>
    <property type="match status" value="1"/>
</dbReference>
<reference evidence="4 5" key="1">
    <citation type="journal article" date="2019" name="Anaerobe">
        <title>Detection of Robinsoniella peoriensis in multiple bone samples of a trauma patient.</title>
        <authorList>
            <person name="Schrottner P."/>
            <person name="Hartwich K."/>
            <person name="Bunk B."/>
            <person name="Schober I."/>
            <person name="Helbig S."/>
            <person name="Rudolph W.W."/>
            <person name="Gunzer F."/>
        </authorList>
    </citation>
    <scope>NUCLEOTIDE SEQUENCE [LARGE SCALE GENOMIC DNA]</scope>
    <source>
        <strain evidence="4 5">DSM 106044</strain>
    </source>
</reference>
<dbReference type="AlphaFoldDB" id="A0A4U8Q5G5"/>
<organism evidence="4 5">
    <name type="scientific">Robinsoniella peoriensis</name>
    <dbReference type="NCBI Taxonomy" id="180332"/>
    <lineage>
        <taxon>Bacteria</taxon>
        <taxon>Bacillati</taxon>
        <taxon>Bacillota</taxon>
        <taxon>Clostridia</taxon>
        <taxon>Lachnospirales</taxon>
        <taxon>Lachnospiraceae</taxon>
        <taxon>Robinsoniella</taxon>
    </lineage>
</organism>
<feature type="DNA-binding region" description="H-T-H motif" evidence="2">
    <location>
        <begin position="31"/>
        <end position="50"/>
    </location>
</feature>
<evidence type="ECO:0000256" key="2">
    <source>
        <dbReference type="PROSITE-ProRule" id="PRU00335"/>
    </source>
</evidence>
<dbReference type="PANTHER" id="PTHR43479">
    <property type="entry name" value="ACREF/ENVCD OPERON REPRESSOR-RELATED"/>
    <property type="match status" value="1"/>
</dbReference>
<dbReference type="GO" id="GO:0003677">
    <property type="term" value="F:DNA binding"/>
    <property type="evidence" value="ECO:0007669"/>
    <property type="project" value="UniProtKB-UniRule"/>
</dbReference>
<dbReference type="RefSeq" id="WP_044288937.1">
    <property type="nucleotide sequence ID" value="NZ_JTGN01000004.1"/>
</dbReference>
<dbReference type="Pfam" id="PF00440">
    <property type="entry name" value="TetR_N"/>
    <property type="match status" value="1"/>
</dbReference>
<dbReference type="InterPro" id="IPR023772">
    <property type="entry name" value="DNA-bd_HTH_TetR-type_CS"/>
</dbReference>
<dbReference type="InterPro" id="IPR049149">
    <property type="entry name" value="TetR/AcrR_C"/>
</dbReference>
<feature type="domain" description="HTH tetR-type" evidence="3">
    <location>
        <begin position="8"/>
        <end position="68"/>
    </location>
</feature>
<evidence type="ECO:0000259" key="3">
    <source>
        <dbReference type="PROSITE" id="PS50977"/>
    </source>
</evidence>